<proteinExistence type="predicted"/>
<sequence>MNYFSIIILTFLFSSCSITNKLNNQIDQNQKASLVNSPFNTAKGMNLELKTQKKYRIQYEKDLRKMLKENTTDTIILKENYNFICFGCPADFVQIFSKNKLIVYRLKDKEKKYQNATLTLTDDLMIDPNKYYYNDIIELKEEIVKGNNWNSNPENYGTDKCFDGGHTFYTVFYPSSKIESMYMRCWIGKELIDEN</sequence>
<protein>
    <submittedName>
        <fullName evidence="1">Uncharacterized protein</fullName>
    </submittedName>
</protein>
<reference evidence="1 2" key="1">
    <citation type="submission" date="2020-04" db="EMBL/GenBank/DDBJ databases">
        <title>Flammeovirga sp. SR4, a novel species isolated from seawater.</title>
        <authorList>
            <person name="Wang X."/>
        </authorList>
    </citation>
    <scope>NUCLEOTIDE SEQUENCE [LARGE SCALE GENOMIC DNA]</scope>
    <source>
        <strain evidence="1 2">SR4</strain>
    </source>
</reference>
<accession>A0A7X8SRW0</accession>
<dbReference type="EMBL" id="JABAIL010000067">
    <property type="protein sequence ID" value="NLR95124.1"/>
    <property type="molecule type" value="Genomic_DNA"/>
</dbReference>
<evidence type="ECO:0000313" key="2">
    <source>
        <dbReference type="Proteomes" id="UP000585050"/>
    </source>
</evidence>
<dbReference type="Proteomes" id="UP000585050">
    <property type="component" value="Unassembled WGS sequence"/>
</dbReference>
<dbReference type="AlphaFoldDB" id="A0A7X8SRW0"/>
<dbReference type="RefSeq" id="WP_168885817.1">
    <property type="nucleotide sequence ID" value="NZ_JABAIL010000067.1"/>
</dbReference>
<comment type="caution">
    <text evidence="1">The sequence shown here is derived from an EMBL/GenBank/DDBJ whole genome shotgun (WGS) entry which is preliminary data.</text>
</comment>
<evidence type="ECO:0000313" key="1">
    <source>
        <dbReference type="EMBL" id="NLR95124.1"/>
    </source>
</evidence>
<keyword evidence="2" id="KW-1185">Reference proteome</keyword>
<name>A0A7X8SRW0_9BACT</name>
<gene>
    <name evidence="1" type="ORF">HGP29_28265</name>
</gene>
<organism evidence="1 2">
    <name type="scientific">Flammeovirga agarivorans</name>
    <dbReference type="NCBI Taxonomy" id="2726742"/>
    <lineage>
        <taxon>Bacteria</taxon>
        <taxon>Pseudomonadati</taxon>
        <taxon>Bacteroidota</taxon>
        <taxon>Cytophagia</taxon>
        <taxon>Cytophagales</taxon>
        <taxon>Flammeovirgaceae</taxon>
        <taxon>Flammeovirga</taxon>
    </lineage>
</organism>